<keyword evidence="2" id="KW-1003">Cell membrane</keyword>
<evidence type="ECO:0000313" key="15">
    <source>
        <dbReference type="Proteomes" id="UP000281197"/>
    </source>
</evidence>
<evidence type="ECO:0000256" key="3">
    <source>
        <dbReference type="ARBA" id="ARBA00022692"/>
    </source>
</evidence>
<comment type="subcellular location">
    <subcellularLocation>
        <location evidence="1">Cell membrane</location>
        <topology evidence="1">Single-pass membrane protein</topology>
    </subcellularLocation>
</comment>
<evidence type="ECO:0000259" key="7">
    <source>
        <dbReference type="Pfam" id="PF04024"/>
    </source>
</evidence>
<dbReference type="EMBL" id="RJNO01000001">
    <property type="protein sequence ID" value="RSI77753.1"/>
    <property type="molecule type" value="Genomic_DNA"/>
</dbReference>
<keyword evidence="4 6" id="KW-1133">Transmembrane helix</keyword>
<dbReference type="PATRIC" id="fig|1303.44.peg.1548"/>
<evidence type="ECO:0000313" key="13">
    <source>
        <dbReference type="Proteomes" id="UP000071369"/>
    </source>
</evidence>
<dbReference type="PANTHER" id="PTHR33885">
    <property type="entry name" value="PHAGE SHOCK PROTEIN C"/>
    <property type="match status" value="1"/>
</dbReference>
<evidence type="ECO:0000256" key="2">
    <source>
        <dbReference type="ARBA" id="ARBA00022475"/>
    </source>
</evidence>
<keyword evidence="10" id="KW-0238">DNA-binding</keyword>
<protein>
    <submittedName>
        <fullName evidence="10">DNA-binding transcriptional activator PspC</fullName>
    </submittedName>
    <submittedName>
        <fullName evidence="8">PspC domain protein</fullName>
    </submittedName>
</protein>
<name>A0A081QMU8_STROR</name>
<accession>D4FQ51</accession>
<evidence type="ECO:0000256" key="4">
    <source>
        <dbReference type="ARBA" id="ARBA00022989"/>
    </source>
</evidence>
<keyword evidence="3 6" id="KW-0812">Transmembrane</keyword>
<reference evidence="8 12" key="1">
    <citation type="submission" date="2014-05" db="EMBL/GenBank/DDBJ databases">
        <authorList>
            <person name="Daugherty S.C."/>
            <person name="Tallon L.J."/>
            <person name="Sadzewicz L."/>
            <person name="Kilian M."/>
            <person name="Tettelin H."/>
        </authorList>
    </citation>
    <scope>NUCLEOTIDE SEQUENCE [LARGE SCALE GENOMIC DNA]</scope>
    <source>
        <strain evidence="8 12">SK143</strain>
    </source>
</reference>
<organism evidence="8 12">
    <name type="scientific">Streptococcus oralis</name>
    <dbReference type="NCBI Taxonomy" id="1303"/>
    <lineage>
        <taxon>Bacteria</taxon>
        <taxon>Bacillati</taxon>
        <taxon>Bacillota</taxon>
        <taxon>Bacilli</taxon>
        <taxon>Lactobacillales</taxon>
        <taxon>Streptococcaceae</taxon>
        <taxon>Streptococcus</taxon>
    </lineage>
</organism>
<proteinExistence type="predicted"/>
<evidence type="ECO:0000313" key="12">
    <source>
        <dbReference type="Proteomes" id="UP000028098"/>
    </source>
</evidence>
<accession>A0A0N5E8H3</accession>
<dbReference type="InterPro" id="IPR052027">
    <property type="entry name" value="PspC"/>
</dbReference>
<dbReference type="Pfam" id="PF04024">
    <property type="entry name" value="PspC"/>
    <property type="match status" value="1"/>
</dbReference>
<evidence type="ECO:0000313" key="10">
    <source>
        <dbReference type="EMBL" id="RSI72192.1"/>
    </source>
</evidence>
<feature type="transmembrane region" description="Helical" evidence="6">
    <location>
        <begin position="34"/>
        <end position="57"/>
    </location>
</feature>
<dbReference type="AlphaFoldDB" id="A0A081QMU8"/>
<evidence type="ECO:0000313" key="11">
    <source>
        <dbReference type="EMBL" id="RSI77753.1"/>
    </source>
</evidence>
<evidence type="ECO:0000256" key="5">
    <source>
        <dbReference type="ARBA" id="ARBA00023136"/>
    </source>
</evidence>
<evidence type="ECO:0000256" key="6">
    <source>
        <dbReference type="SAM" id="Phobius"/>
    </source>
</evidence>
<gene>
    <name evidence="11" type="ORF">D8858_01005</name>
    <name evidence="10" type="ORF">D8860_00070</name>
    <name evidence="8" type="ORF">SK143_1618</name>
    <name evidence="9" type="ORF">SORDD25_01242</name>
</gene>
<comment type="caution">
    <text evidence="8">The sequence shown here is derived from an EMBL/GenBank/DDBJ whole genome shotgun (WGS) entry which is preliminary data.</text>
</comment>
<evidence type="ECO:0000313" key="9">
    <source>
        <dbReference type="EMBL" id="KXU07318.1"/>
    </source>
</evidence>
<dbReference type="GeneID" id="49600476"/>
<dbReference type="InterPro" id="IPR007168">
    <property type="entry name" value="Phageshock_PspC_N"/>
</dbReference>
<reference evidence="9 13" key="2">
    <citation type="submission" date="2016-01" db="EMBL/GenBank/DDBJ databases">
        <title>Highly variable Streptococcus oralis are common among viridans streptococci isolated from primates.</title>
        <authorList>
            <person name="Denapaite D."/>
            <person name="Rieger M."/>
            <person name="Koendgen S."/>
            <person name="Brueckner R."/>
            <person name="Ochigava I."/>
            <person name="Kappeler P."/>
            <person name="Maetz-Rensing K."/>
            <person name="Leendertz F."/>
            <person name="Hakenbeck R."/>
        </authorList>
    </citation>
    <scope>NUCLEOTIDE SEQUENCE [LARGE SCALE GENOMIC DNA]</scope>
    <source>
        <strain evidence="9 13">DD25</strain>
    </source>
</reference>
<dbReference type="EMBL" id="RJNM01000001">
    <property type="protein sequence ID" value="RSI72192.1"/>
    <property type="molecule type" value="Genomic_DNA"/>
</dbReference>
<dbReference type="GO" id="GO:0005886">
    <property type="term" value="C:plasma membrane"/>
    <property type="evidence" value="ECO:0007669"/>
    <property type="project" value="UniProtKB-SubCell"/>
</dbReference>
<sequence>MEKRLVRNVQDKKIAGVCAGIGDYFNMDHTLVRALWIIFTLLGGSGILAYAVLYFLLPEGNAEA</sequence>
<evidence type="ECO:0000313" key="8">
    <source>
        <dbReference type="EMBL" id="KEQ49676.1"/>
    </source>
</evidence>
<dbReference type="GO" id="GO:0003677">
    <property type="term" value="F:DNA binding"/>
    <property type="evidence" value="ECO:0007669"/>
    <property type="project" value="UniProtKB-KW"/>
</dbReference>
<dbReference type="EMBL" id="LQZC01000011">
    <property type="protein sequence ID" value="KXU07318.1"/>
    <property type="molecule type" value="Genomic_DNA"/>
</dbReference>
<reference evidence="14 15" key="3">
    <citation type="submission" date="2018-11" db="EMBL/GenBank/DDBJ databases">
        <title>Species Designations Belie Phenotypic and Genotypic Heterogeneity in Oral Streptococci.</title>
        <authorList>
            <person name="Velsko I."/>
        </authorList>
    </citation>
    <scope>NUCLEOTIDE SEQUENCE [LARGE SCALE GENOMIC DNA]</scope>
    <source>
        <strain evidence="11 15">BCC19</strain>
        <strain evidence="10 14">BCC50</strain>
    </source>
</reference>
<dbReference type="Proteomes" id="UP000028098">
    <property type="component" value="Unassembled WGS sequence"/>
</dbReference>
<evidence type="ECO:0000256" key="1">
    <source>
        <dbReference type="ARBA" id="ARBA00004162"/>
    </source>
</evidence>
<dbReference type="RefSeq" id="WP_000415528.1">
    <property type="nucleotide sequence ID" value="NZ_CP066021.1"/>
</dbReference>
<keyword evidence="5 6" id="KW-0472">Membrane</keyword>
<dbReference type="EMBL" id="JPGB01000006">
    <property type="protein sequence ID" value="KEQ49676.1"/>
    <property type="molecule type" value="Genomic_DNA"/>
</dbReference>
<evidence type="ECO:0000313" key="14">
    <source>
        <dbReference type="Proteomes" id="UP000272687"/>
    </source>
</evidence>
<accession>A0A081QMU8</accession>
<dbReference type="Proteomes" id="UP000071369">
    <property type="component" value="Unassembled WGS sequence"/>
</dbReference>
<dbReference type="Proteomes" id="UP000272687">
    <property type="component" value="Unassembled WGS sequence"/>
</dbReference>
<dbReference type="PANTHER" id="PTHR33885:SF3">
    <property type="entry name" value="PHAGE SHOCK PROTEIN C"/>
    <property type="match status" value="1"/>
</dbReference>
<feature type="domain" description="Phage shock protein PspC N-terminal" evidence="7">
    <location>
        <begin position="3"/>
        <end position="59"/>
    </location>
</feature>
<dbReference type="Proteomes" id="UP000281197">
    <property type="component" value="Unassembled WGS sequence"/>
</dbReference>